<dbReference type="SUPFAM" id="SSF50952">
    <property type="entry name" value="Soluble quinoprotein glucose dehydrogenase"/>
    <property type="match status" value="1"/>
</dbReference>
<feature type="domain" description="Cytochrome c" evidence="7">
    <location>
        <begin position="976"/>
        <end position="1112"/>
    </location>
</feature>
<dbReference type="EMBL" id="CP109967">
    <property type="protein sequence ID" value="WAJ72424.1"/>
    <property type="molecule type" value="Genomic_DNA"/>
</dbReference>
<keyword evidence="6" id="KW-0732">Signal</keyword>
<dbReference type="SUPFAM" id="SSF48371">
    <property type="entry name" value="ARM repeat"/>
    <property type="match status" value="2"/>
</dbReference>
<evidence type="ECO:0000256" key="2">
    <source>
        <dbReference type="ARBA" id="ARBA00022723"/>
    </source>
</evidence>
<dbReference type="InterPro" id="IPR009056">
    <property type="entry name" value="Cyt_c-like_dom"/>
</dbReference>
<keyword evidence="2 4" id="KW-0479">Metal-binding</keyword>
<organism evidence="8 9">
    <name type="scientific">Catenovulum adriaticum</name>
    <dbReference type="NCBI Taxonomy" id="2984846"/>
    <lineage>
        <taxon>Bacteria</taxon>
        <taxon>Pseudomonadati</taxon>
        <taxon>Pseudomonadota</taxon>
        <taxon>Gammaproteobacteria</taxon>
        <taxon>Alteromonadales</taxon>
        <taxon>Alteromonadaceae</taxon>
        <taxon>Catenovulum</taxon>
    </lineage>
</organism>
<dbReference type="InterPro" id="IPR011989">
    <property type="entry name" value="ARM-like"/>
</dbReference>
<protein>
    <submittedName>
        <fullName evidence="8">HEAT repeat domain-containing protein</fullName>
    </submittedName>
</protein>
<evidence type="ECO:0000313" key="9">
    <source>
        <dbReference type="Proteomes" id="UP001163726"/>
    </source>
</evidence>
<dbReference type="SUPFAM" id="SSF46626">
    <property type="entry name" value="Cytochrome c"/>
    <property type="match status" value="1"/>
</dbReference>
<dbReference type="Pfam" id="PF13646">
    <property type="entry name" value="HEAT_2"/>
    <property type="match status" value="1"/>
</dbReference>
<proteinExistence type="predicted"/>
<keyword evidence="8" id="KW-0614">Plasmid</keyword>
<dbReference type="PROSITE" id="PS51007">
    <property type="entry name" value="CYTC"/>
    <property type="match status" value="1"/>
</dbReference>
<dbReference type="NCBIfam" id="TIGR02603">
    <property type="entry name" value="CxxCH_TIGR02603"/>
    <property type="match status" value="1"/>
</dbReference>
<keyword evidence="9" id="KW-1185">Reference proteome</keyword>
<keyword evidence="5" id="KW-0175">Coiled coil</keyword>
<dbReference type="InterPro" id="IPR013427">
    <property type="entry name" value="Haem-bd_dom_put"/>
</dbReference>
<feature type="coiled-coil region" evidence="5">
    <location>
        <begin position="939"/>
        <end position="966"/>
    </location>
</feature>
<dbReference type="Proteomes" id="UP001163726">
    <property type="component" value="Plasmid pCadTS8_2"/>
</dbReference>
<keyword evidence="3 4" id="KW-0408">Iron</keyword>
<reference evidence="8" key="1">
    <citation type="submission" date="2022-10" db="EMBL/GenBank/DDBJ databases">
        <title>Catenovulum adriacola sp. nov. isolated in the Harbour of Susak.</title>
        <authorList>
            <person name="Schoch T."/>
            <person name="Reich S.J."/>
            <person name="Stoeferle S."/>
            <person name="Flaiz M."/>
            <person name="Kazda M."/>
            <person name="Riedel C.U."/>
            <person name="Duerre P."/>
        </authorList>
    </citation>
    <scope>NUCLEOTIDE SEQUENCE</scope>
    <source>
        <strain evidence="8">TS8</strain>
        <plasmid evidence="8">pCadTS8_2</plasmid>
    </source>
</reference>
<evidence type="ECO:0000256" key="1">
    <source>
        <dbReference type="ARBA" id="ARBA00022617"/>
    </source>
</evidence>
<dbReference type="InterPro" id="IPR011041">
    <property type="entry name" value="Quinoprot_gluc/sorb_DH_b-prop"/>
</dbReference>
<evidence type="ECO:0000256" key="5">
    <source>
        <dbReference type="SAM" id="Coils"/>
    </source>
</evidence>
<dbReference type="InterPro" id="IPR011042">
    <property type="entry name" value="6-blade_b-propeller_TolB-like"/>
</dbReference>
<feature type="signal peptide" evidence="6">
    <location>
        <begin position="1"/>
        <end position="24"/>
    </location>
</feature>
<keyword evidence="1 4" id="KW-0349">Heme</keyword>
<dbReference type="PANTHER" id="PTHR33546:SF1">
    <property type="entry name" value="LARGE, MULTIFUNCTIONAL SECRETED PROTEIN"/>
    <property type="match status" value="1"/>
</dbReference>
<dbReference type="Gene3D" id="1.10.760.10">
    <property type="entry name" value="Cytochrome c-like domain"/>
    <property type="match status" value="1"/>
</dbReference>
<dbReference type="Pfam" id="PF23500">
    <property type="entry name" value="DUF7133"/>
    <property type="match status" value="1"/>
</dbReference>
<dbReference type="Gene3D" id="2.120.10.30">
    <property type="entry name" value="TolB, C-terminal domain"/>
    <property type="match status" value="1"/>
</dbReference>
<name>A0ABY7AVV6_9ALTE</name>
<dbReference type="InterPro" id="IPR016024">
    <property type="entry name" value="ARM-type_fold"/>
</dbReference>
<dbReference type="Gene3D" id="1.25.10.10">
    <property type="entry name" value="Leucine-rich Repeat Variant"/>
    <property type="match status" value="1"/>
</dbReference>
<geneLocation type="plasmid" evidence="8 9">
    <name>pCadTS8_2</name>
</geneLocation>
<evidence type="ECO:0000256" key="6">
    <source>
        <dbReference type="SAM" id="SignalP"/>
    </source>
</evidence>
<dbReference type="PANTHER" id="PTHR33546">
    <property type="entry name" value="LARGE, MULTIFUNCTIONAL SECRETED PROTEIN-RELATED"/>
    <property type="match status" value="1"/>
</dbReference>
<feature type="chain" id="PRO_5047194652" evidence="6">
    <location>
        <begin position="25"/>
        <end position="1120"/>
    </location>
</feature>
<sequence length="1120" mass="124813">MLNKKIRNISVLIAAVIVNQIAAASEADEQAVKLNFSTVKKPQDLDFKLWAGPDKTTNPAFFTLSPQGKMYVAEAHRAYHGVDDVRGFPLKQTIEDIQIKTLEDRLKLYQGYSNIKPMSYYTKTSDQIRLLIDSNKDGRADTAKLFADNFNDPLDGIGSGVITRDDKVYYTNIPHLWLLEDKDQNGLAEKRTSLQTGFGTRVSFLGHDMHGLAWGPDGRLYWTIGDRGYYFTNKEGKEFDGQNVGAVFRSNPDGSNIEVFYTGLRNPTELVFDEFGNLFTAENDGDHGDFERINHLVEGGDSGWHAGHQNIMSFSKKLGFRSYKYAGKKTVPTAWIVKKMSLPRNDDQPAFMLPSITQLYTGPSGITYNPSNYLGDEWKNTFFISSFAGSRDGSYILSLKTHKNGASFLTSEPTEFVRGVNVSDIDFGLDGKFYIAEFNFGGWNAEGEGAIYTLEKPGQVEQEQKNIRLVNNLNNLSLSQLAQHLSNDNQRIRQLTQFEMAKQGKAALDIFKKIAKNSHQDLFSRIHSIWGISQLVFQGDISKDNLKSLVNLLADDNSHIRAQATRVLTDHSYANAEPELIKALDDDNAQVGMYAAIGLGKIGKINAVDAIINKLNQVEEQDLWLRHGLVMALAGIDKSAWIKYKNHSSEYVRMAVLLALRKQKDGELSYFLTDKKNRLVREAAYAISDLQLLSERAKLAGLLNQFKAHKKPALAYTHHRIINANFNEGKLDNAKQILKFALNPDTPARLATEALAAIEAWYEKNPIDSITGLPSNMNTNRTNIDNLVKTYLPKLLKSKKGFPLVQSLRLAKQYQYQVATPTLKQITLDDESPINTRLQTLNLLASNDQEQAVNIATKLLADSSIKVKKGALNLILANKPNLALNYIEGYLSSSIDEQKIALATMPAKTNTQIEKKLTQLMQQLLSGQHPPSLTIELVAAAKNSNNQTLNQMAAQYEANLNKLDLLAQYQSTLVGGDIEKGKQIVMTGGASQCLRCHKINGSGSRVGPNLTNVGQNYSAEYLLQALLEPSATIAPYFGTFTLTLNDNNKISGLFVSETEQQIQLKLDNDQTETFTKNKIKHIERPTSGMPPMGYILSKAEIRDVLAYLQTLKGKRVKSGH</sequence>
<dbReference type="Pfam" id="PF00034">
    <property type="entry name" value="Cytochrom_C"/>
    <property type="match status" value="1"/>
</dbReference>
<evidence type="ECO:0000259" key="7">
    <source>
        <dbReference type="PROSITE" id="PS51007"/>
    </source>
</evidence>
<gene>
    <name evidence="8" type="ORF">OLW01_16980</name>
</gene>
<dbReference type="InterPro" id="IPR055557">
    <property type="entry name" value="DUF7133"/>
</dbReference>
<dbReference type="InterPro" id="IPR036909">
    <property type="entry name" value="Cyt_c-like_dom_sf"/>
</dbReference>
<evidence type="ECO:0000256" key="3">
    <source>
        <dbReference type="ARBA" id="ARBA00023004"/>
    </source>
</evidence>
<dbReference type="RefSeq" id="WP_268077225.1">
    <property type="nucleotide sequence ID" value="NZ_CP109967.1"/>
</dbReference>
<evidence type="ECO:0000256" key="4">
    <source>
        <dbReference type="PROSITE-ProRule" id="PRU00433"/>
    </source>
</evidence>
<accession>A0ABY7AVV6</accession>
<evidence type="ECO:0000313" key="8">
    <source>
        <dbReference type="EMBL" id="WAJ72424.1"/>
    </source>
</evidence>